<reference evidence="4" key="1">
    <citation type="submission" date="2023-07" db="EMBL/GenBank/DDBJ databases">
        <title>Study on multiphase classification of strain Alteromonas salexigens isolated from the Yellow Sea.</title>
        <authorList>
            <person name="Sun L."/>
        </authorList>
    </citation>
    <scope>NUCLEOTIDE SEQUENCE [LARGE SCALE GENOMIC DNA]</scope>
    <source>
        <strain evidence="4">ASW11-19</strain>
    </source>
</reference>
<dbReference type="Proteomes" id="UP001209257">
    <property type="component" value="Unassembled WGS sequence"/>
</dbReference>
<evidence type="ECO:0000256" key="1">
    <source>
        <dbReference type="SAM" id="Phobius"/>
    </source>
</evidence>
<keyword evidence="2" id="KW-0732">Signal</keyword>
<comment type="caution">
    <text evidence="3">The sequence shown here is derived from an EMBL/GenBank/DDBJ whole genome shotgun (WGS) entry which is preliminary data.</text>
</comment>
<organism evidence="3 4">
    <name type="scientific">Alteromonas salexigens</name>
    <dbReference type="NCBI Taxonomy" id="2982530"/>
    <lineage>
        <taxon>Bacteria</taxon>
        <taxon>Pseudomonadati</taxon>
        <taxon>Pseudomonadota</taxon>
        <taxon>Gammaproteobacteria</taxon>
        <taxon>Alteromonadales</taxon>
        <taxon>Alteromonadaceae</taxon>
        <taxon>Alteromonas/Salinimonas group</taxon>
        <taxon>Alteromonas</taxon>
    </lineage>
</organism>
<keyword evidence="4" id="KW-1185">Reference proteome</keyword>
<accession>A0ABT2VS53</accession>
<feature type="chain" id="PRO_5045092224" description="PEP-CTERM sorting domain-containing protein" evidence="2">
    <location>
        <begin position="30"/>
        <end position="233"/>
    </location>
</feature>
<evidence type="ECO:0000256" key="2">
    <source>
        <dbReference type="SAM" id="SignalP"/>
    </source>
</evidence>
<proteinExistence type="predicted"/>
<name>A0ABT2VS53_9ALTE</name>
<keyword evidence="1" id="KW-0472">Membrane</keyword>
<keyword evidence="1" id="KW-0812">Transmembrane</keyword>
<evidence type="ECO:0008006" key="5">
    <source>
        <dbReference type="Google" id="ProtNLM"/>
    </source>
</evidence>
<evidence type="ECO:0000313" key="3">
    <source>
        <dbReference type="EMBL" id="MCU7555879.1"/>
    </source>
</evidence>
<dbReference type="RefSeq" id="WP_262995982.1">
    <property type="nucleotide sequence ID" value="NZ_JAOTJC010000013.1"/>
</dbReference>
<feature type="transmembrane region" description="Helical" evidence="1">
    <location>
        <begin position="207"/>
        <end position="228"/>
    </location>
</feature>
<gene>
    <name evidence="3" type="ORF">OCL06_14910</name>
</gene>
<sequence>MSYIQTSKKLAFVLTLTFTAFLYSFSSQAAIVASYDAEVDVSVSADFDIDDFESIFFDSFTFFGGSGVASASGDLSASAPLPAGSTGLIGANASGNINGISGFADSGYLTNGYLSVTNSTQSTLSGTITIVIDMLLSAFASTPGDFSLAFGSVYIERGDGTVIFDDFTEIFGDNPETTFSSNTPVTLAVSLAPSEQLELFFEVDADGLAVVSAPSTVAVFGLMLIGLVRLMRR</sequence>
<evidence type="ECO:0000313" key="4">
    <source>
        <dbReference type="Proteomes" id="UP001209257"/>
    </source>
</evidence>
<feature type="signal peptide" evidence="2">
    <location>
        <begin position="1"/>
        <end position="29"/>
    </location>
</feature>
<dbReference type="EMBL" id="JAOTJC010000013">
    <property type="protein sequence ID" value="MCU7555879.1"/>
    <property type="molecule type" value="Genomic_DNA"/>
</dbReference>
<keyword evidence="1" id="KW-1133">Transmembrane helix</keyword>
<protein>
    <recommendedName>
        <fullName evidence="5">PEP-CTERM sorting domain-containing protein</fullName>
    </recommendedName>
</protein>